<dbReference type="Gramene" id="Solyc12g017810.1.1">
    <property type="protein sequence ID" value="Solyc12g017810.1.1"/>
    <property type="gene ID" value="Solyc12g017810.1"/>
</dbReference>
<dbReference type="InterPro" id="IPR036388">
    <property type="entry name" value="WH-like_DNA-bd_sf"/>
</dbReference>
<dbReference type="HOGENOM" id="CLU_1263423_0_0_1"/>
<keyword evidence="6" id="KW-0547">Nucleotide-binding</keyword>
<evidence type="ECO:0000256" key="7">
    <source>
        <dbReference type="ARBA" id="ARBA00022821"/>
    </source>
</evidence>
<reference evidence="10" key="1">
    <citation type="journal article" date="2012" name="Nature">
        <title>The tomato genome sequence provides insights into fleshy fruit evolution.</title>
        <authorList>
            <consortium name="Tomato Genome Consortium"/>
        </authorList>
    </citation>
    <scope>NUCLEOTIDE SEQUENCE [LARGE SCALE GENOMIC DNA]</scope>
    <source>
        <strain evidence="10">cv. Heinz 1706</strain>
    </source>
</reference>
<dbReference type="InParanoid" id="K4DDA9"/>
<dbReference type="eggNOG" id="KOG4658">
    <property type="taxonomic scope" value="Eukaryota"/>
</dbReference>
<keyword evidence="5" id="KW-0677">Repeat</keyword>
<dbReference type="PaxDb" id="4081-Solyc12g017810.1.1"/>
<dbReference type="FunFam" id="1.10.10.10:FF:000322">
    <property type="entry name" value="Probable disease resistance protein At1g63360"/>
    <property type="match status" value="1"/>
</dbReference>
<dbReference type="PANTHER" id="PTHR23155">
    <property type="entry name" value="DISEASE RESISTANCE PROTEIN RP"/>
    <property type="match status" value="1"/>
</dbReference>
<dbReference type="OMA" id="DIWGMSE"/>
<evidence type="ECO:0000256" key="5">
    <source>
        <dbReference type="ARBA" id="ARBA00022737"/>
    </source>
</evidence>
<dbReference type="EnsemblPlants" id="Solyc12g017810.1.1">
    <property type="protein sequence ID" value="Solyc12g017810.1.1"/>
    <property type="gene ID" value="Solyc12g017810.1"/>
</dbReference>
<dbReference type="STRING" id="4081.K4DDA9"/>
<evidence type="ECO:0000256" key="6">
    <source>
        <dbReference type="ARBA" id="ARBA00022741"/>
    </source>
</evidence>
<keyword evidence="7" id="KW-0611">Plant defense</keyword>
<keyword evidence="11" id="KW-1185">Reference proteome</keyword>
<organism evidence="10">
    <name type="scientific">Solanum lycopersicum</name>
    <name type="common">Tomato</name>
    <name type="synonym">Lycopersicon esculentum</name>
    <dbReference type="NCBI Taxonomy" id="4081"/>
    <lineage>
        <taxon>Eukaryota</taxon>
        <taxon>Viridiplantae</taxon>
        <taxon>Streptophyta</taxon>
        <taxon>Embryophyta</taxon>
        <taxon>Tracheophyta</taxon>
        <taxon>Spermatophyta</taxon>
        <taxon>Magnoliopsida</taxon>
        <taxon>eudicotyledons</taxon>
        <taxon>Gunneridae</taxon>
        <taxon>Pentapetalae</taxon>
        <taxon>asterids</taxon>
        <taxon>lamiids</taxon>
        <taxon>Solanales</taxon>
        <taxon>Solanaceae</taxon>
        <taxon>Solanoideae</taxon>
        <taxon>Solaneae</taxon>
        <taxon>Solanum</taxon>
        <taxon>Solanum subgen. Lycopersicon</taxon>
    </lineage>
</organism>
<dbReference type="Proteomes" id="UP000004994">
    <property type="component" value="Chromosome 12"/>
</dbReference>
<evidence type="ECO:0000256" key="3">
    <source>
        <dbReference type="ARBA" id="ARBA00022490"/>
    </source>
</evidence>
<evidence type="ECO:0000256" key="8">
    <source>
        <dbReference type="ARBA" id="ARBA00022840"/>
    </source>
</evidence>
<accession>K4DDA9</accession>
<evidence type="ECO:0000259" key="9">
    <source>
        <dbReference type="Pfam" id="PF23559"/>
    </source>
</evidence>
<keyword evidence="3" id="KW-0963">Cytoplasm</keyword>
<evidence type="ECO:0000256" key="4">
    <source>
        <dbReference type="ARBA" id="ARBA00022614"/>
    </source>
</evidence>
<evidence type="ECO:0000313" key="11">
    <source>
        <dbReference type="Proteomes" id="UP000004994"/>
    </source>
</evidence>
<comment type="similarity">
    <text evidence="2">Belongs to the disease resistance NB-LRR family.</text>
</comment>
<proteinExistence type="inferred from homology"/>
<comment type="subcellular location">
    <subcellularLocation>
        <location evidence="1">Cytoplasm</location>
    </subcellularLocation>
</comment>
<dbReference type="GO" id="GO:0006952">
    <property type="term" value="P:defense response"/>
    <property type="evidence" value="ECO:0007669"/>
    <property type="project" value="UniProtKB-KW"/>
</dbReference>
<keyword evidence="4" id="KW-0433">Leucine-rich repeat</keyword>
<dbReference type="InterPro" id="IPR058922">
    <property type="entry name" value="WHD_DRP"/>
</dbReference>
<dbReference type="GO" id="GO:0005524">
    <property type="term" value="F:ATP binding"/>
    <property type="evidence" value="ECO:0007669"/>
    <property type="project" value="UniProtKB-KW"/>
</dbReference>
<name>K4DDA9_SOLLC</name>
<dbReference type="PANTHER" id="PTHR23155:SF1152">
    <property type="entry name" value="AAA+ ATPASE DOMAIN-CONTAINING PROTEIN"/>
    <property type="match status" value="1"/>
</dbReference>
<dbReference type="GO" id="GO:0005737">
    <property type="term" value="C:cytoplasm"/>
    <property type="evidence" value="ECO:0007669"/>
    <property type="project" value="UniProtKB-SubCell"/>
</dbReference>
<dbReference type="PhylomeDB" id="K4DDA9"/>
<evidence type="ECO:0000256" key="2">
    <source>
        <dbReference type="ARBA" id="ARBA00008894"/>
    </source>
</evidence>
<sequence>MDPTHDNWKKVEENLNSFLGFPEDMEISISKLIRLWIAEQFVKERSNKRLEVVAEEYLEELIDKSLILAGKQRANGRMRSCKIHDLLRQLCLREAHTETVVHFMNENVPMSSEAIYDQRRVIVPSKLQHVRFYPTRHSSGITSMTRTFATTKDNYIKMQTSSIVSQFKLLKVLDVLLVWKDFSCIIPQLVHLRYVAANIEKAFSLDKLRNLETIILVKT</sequence>
<dbReference type="InterPro" id="IPR044974">
    <property type="entry name" value="Disease_R_plants"/>
</dbReference>
<dbReference type="AlphaFoldDB" id="K4DDA9"/>
<dbReference type="Pfam" id="PF23559">
    <property type="entry name" value="WHD_DRP"/>
    <property type="match status" value="1"/>
</dbReference>
<dbReference type="Gene3D" id="1.10.10.10">
    <property type="entry name" value="Winged helix-like DNA-binding domain superfamily/Winged helix DNA-binding domain"/>
    <property type="match status" value="1"/>
</dbReference>
<feature type="domain" description="Disease resistance protein winged helix" evidence="9">
    <location>
        <begin position="21"/>
        <end position="90"/>
    </location>
</feature>
<keyword evidence="8" id="KW-0067">ATP-binding</keyword>
<evidence type="ECO:0000313" key="10">
    <source>
        <dbReference type="EnsemblPlants" id="Solyc12g017810.1.1"/>
    </source>
</evidence>
<reference evidence="10" key="2">
    <citation type="submission" date="2015-06" db="UniProtKB">
        <authorList>
            <consortium name="EnsemblPlants"/>
        </authorList>
    </citation>
    <scope>IDENTIFICATION</scope>
    <source>
        <strain evidence="10">cv. Heinz 1706</strain>
    </source>
</reference>
<protein>
    <recommendedName>
        <fullName evidence="9">Disease resistance protein winged helix domain-containing protein</fullName>
    </recommendedName>
</protein>
<evidence type="ECO:0000256" key="1">
    <source>
        <dbReference type="ARBA" id="ARBA00004496"/>
    </source>
</evidence>